<evidence type="ECO:0008006" key="4">
    <source>
        <dbReference type="Google" id="ProtNLM"/>
    </source>
</evidence>
<comment type="caution">
    <text evidence="2">The sequence shown here is derived from an EMBL/GenBank/DDBJ whole genome shotgun (WGS) entry which is preliminary data.</text>
</comment>
<accession>A0A327WRT1</accession>
<name>A0A327WRT1_9GAMM</name>
<gene>
    <name evidence="2" type="ORF">B0I24_1135</name>
</gene>
<keyword evidence="1" id="KW-0812">Transmembrane</keyword>
<evidence type="ECO:0000256" key="1">
    <source>
        <dbReference type="SAM" id="Phobius"/>
    </source>
</evidence>
<organism evidence="2 3">
    <name type="scientific">Aliidiomarina maris</name>
    <dbReference type="NCBI Taxonomy" id="531312"/>
    <lineage>
        <taxon>Bacteria</taxon>
        <taxon>Pseudomonadati</taxon>
        <taxon>Pseudomonadota</taxon>
        <taxon>Gammaproteobacteria</taxon>
        <taxon>Alteromonadales</taxon>
        <taxon>Idiomarinaceae</taxon>
        <taxon>Aliidiomarina</taxon>
    </lineage>
</organism>
<keyword evidence="1" id="KW-0472">Membrane</keyword>
<reference evidence="2 3" key="1">
    <citation type="submission" date="2018-06" db="EMBL/GenBank/DDBJ databases">
        <title>Genomic Encyclopedia of Type Strains, Phase III (KMG-III): the genomes of soil and plant-associated and newly described type strains.</title>
        <authorList>
            <person name="Whitman W."/>
        </authorList>
    </citation>
    <scope>NUCLEOTIDE SEQUENCE [LARGE SCALE GENOMIC DNA]</scope>
    <source>
        <strain evidence="2 3">CGMCC 1.15366</strain>
    </source>
</reference>
<proteinExistence type="predicted"/>
<protein>
    <recommendedName>
        <fullName evidence="4">NADH-quinone oxidoreductase subunit M</fullName>
    </recommendedName>
</protein>
<dbReference type="AlphaFoldDB" id="A0A327WRT1"/>
<evidence type="ECO:0000313" key="2">
    <source>
        <dbReference type="EMBL" id="RAJ94853.1"/>
    </source>
</evidence>
<dbReference type="Proteomes" id="UP000249203">
    <property type="component" value="Unassembled WGS sequence"/>
</dbReference>
<feature type="transmembrane region" description="Helical" evidence="1">
    <location>
        <begin position="33"/>
        <end position="50"/>
    </location>
</feature>
<dbReference type="EMBL" id="QLMD01000013">
    <property type="protein sequence ID" value="RAJ94853.1"/>
    <property type="molecule type" value="Genomic_DNA"/>
</dbReference>
<sequence length="65" mass="7443">MLLPILILLPFLGCIAAAFMPTHARNREAWFDAAIALTSLILTLSQYWFISDGNVLRYQVSWMEQ</sequence>
<evidence type="ECO:0000313" key="3">
    <source>
        <dbReference type="Proteomes" id="UP000249203"/>
    </source>
</evidence>
<keyword evidence="1" id="KW-1133">Transmembrane helix</keyword>